<evidence type="ECO:0000256" key="2">
    <source>
        <dbReference type="ARBA" id="ARBA00022527"/>
    </source>
</evidence>
<evidence type="ECO:0000256" key="7">
    <source>
        <dbReference type="ARBA" id="ARBA00047899"/>
    </source>
</evidence>
<reference evidence="10 11" key="1">
    <citation type="journal article" date="2020" name="Mol. Plant">
        <title>The Chromosome-Based Rubber Tree Genome Provides New Insights into Spurge Genome Evolution and Rubber Biosynthesis.</title>
        <authorList>
            <person name="Liu J."/>
            <person name="Shi C."/>
            <person name="Shi C.C."/>
            <person name="Li W."/>
            <person name="Zhang Q.J."/>
            <person name="Zhang Y."/>
            <person name="Li K."/>
            <person name="Lu H.F."/>
            <person name="Shi C."/>
            <person name="Zhu S.T."/>
            <person name="Xiao Z.Y."/>
            <person name="Nan H."/>
            <person name="Yue Y."/>
            <person name="Zhu X.G."/>
            <person name="Wu Y."/>
            <person name="Hong X.N."/>
            <person name="Fan G.Y."/>
            <person name="Tong Y."/>
            <person name="Zhang D."/>
            <person name="Mao C.L."/>
            <person name="Liu Y.L."/>
            <person name="Hao S.J."/>
            <person name="Liu W.Q."/>
            <person name="Lv M.Q."/>
            <person name="Zhang H.B."/>
            <person name="Liu Y."/>
            <person name="Hu-Tang G.R."/>
            <person name="Wang J.P."/>
            <person name="Wang J.H."/>
            <person name="Sun Y.H."/>
            <person name="Ni S.B."/>
            <person name="Chen W.B."/>
            <person name="Zhang X.C."/>
            <person name="Jiao Y.N."/>
            <person name="Eichler E.E."/>
            <person name="Li G.H."/>
            <person name="Liu X."/>
            <person name="Gao L.Z."/>
        </authorList>
    </citation>
    <scope>NUCLEOTIDE SEQUENCE [LARGE SCALE GENOMIC DNA]</scope>
    <source>
        <strain evidence="11">cv. GT1</strain>
        <tissue evidence="10">Leaf</tissue>
    </source>
</reference>
<gene>
    <name evidence="10" type="ORF">GH714_025451</name>
</gene>
<comment type="catalytic activity">
    <reaction evidence="7">
        <text>L-threonyl-[protein] + ATP = O-phospho-L-threonyl-[protein] + ADP + H(+)</text>
        <dbReference type="Rhea" id="RHEA:46608"/>
        <dbReference type="Rhea" id="RHEA-COMP:11060"/>
        <dbReference type="Rhea" id="RHEA-COMP:11605"/>
        <dbReference type="ChEBI" id="CHEBI:15378"/>
        <dbReference type="ChEBI" id="CHEBI:30013"/>
        <dbReference type="ChEBI" id="CHEBI:30616"/>
        <dbReference type="ChEBI" id="CHEBI:61977"/>
        <dbReference type="ChEBI" id="CHEBI:456216"/>
        <dbReference type="EC" id="2.7.11.1"/>
    </reaction>
</comment>
<evidence type="ECO:0000313" key="10">
    <source>
        <dbReference type="EMBL" id="KAF2291547.1"/>
    </source>
</evidence>
<dbReference type="InterPro" id="IPR051420">
    <property type="entry name" value="Ser_Thr_Kinases_DiverseReg"/>
</dbReference>
<keyword evidence="3" id="KW-0808">Transferase</keyword>
<accession>A0A6A6KSD5</accession>
<dbReference type="InterPro" id="IPR011009">
    <property type="entry name" value="Kinase-like_dom_sf"/>
</dbReference>
<evidence type="ECO:0000256" key="5">
    <source>
        <dbReference type="ARBA" id="ARBA00022777"/>
    </source>
</evidence>
<organism evidence="10 11">
    <name type="scientific">Hevea brasiliensis</name>
    <name type="common">Para rubber tree</name>
    <name type="synonym">Siphonia brasiliensis</name>
    <dbReference type="NCBI Taxonomy" id="3981"/>
    <lineage>
        <taxon>Eukaryota</taxon>
        <taxon>Viridiplantae</taxon>
        <taxon>Streptophyta</taxon>
        <taxon>Embryophyta</taxon>
        <taxon>Tracheophyta</taxon>
        <taxon>Spermatophyta</taxon>
        <taxon>Magnoliopsida</taxon>
        <taxon>eudicotyledons</taxon>
        <taxon>Gunneridae</taxon>
        <taxon>Pentapetalae</taxon>
        <taxon>rosids</taxon>
        <taxon>fabids</taxon>
        <taxon>Malpighiales</taxon>
        <taxon>Euphorbiaceae</taxon>
        <taxon>Crotonoideae</taxon>
        <taxon>Micrandreae</taxon>
        <taxon>Hevea</taxon>
    </lineage>
</organism>
<keyword evidence="9" id="KW-1133">Transmembrane helix</keyword>
<evidence type="ECO:0000256" key="9">
    <source>
        <dbReference type="SAM" id="Phobius"/>
    </source>
</evidence>
<dbReference type="GO" id="GO:0004674">
    <property type="term" value="F:protein serine/threonine kinase activity"/>
    <property type="evidence" value="ECO:0007669"/>
    <property type="project" value="UniProtKB-KW"/>
</dbReference>
<dbReference type="Gene3D" id="3.30.200.20">
    <property type="entry name" value="Phosphorylase Kinase, domain 1"/>
    <property type="match status" value="1"/>
</dbReference>
<evidence type="ECO:0000256" key="4">
    <source>
        <dbReference type="ARBA" id="ARBA00022741"/>
    </source>
</evidence>
<keyword evidence="4" id="KW-0547">Nucleotide-binding</keyword>
<evidence type="ECO:0000256" key="8">
    <source>
        <dbReference type="ARBA" id="ARBA00048679"/>
    </source>
</evidence>
<comment type="catalytic activity">
    <reaction evidence="8">
        <text>L-seryl-[protein] + ATP = O-phospho-L-seryl-[protein] + ADP + H(+)</text>
        <dbReference type="Rhea" id="RHEA:17989"/>
        <dbReference type="Rhea" id="RHEA-COMP:9863"/>
        <dbReference type="Rhea" id="RHEA-COMP:11604"/>
        <dbReference type="ChEBI" id="CHEBI:15378"/>
        <dbReference type="ChEBI" id="CHEBI:29999"/>
        <dbReference type="ChEBI" id="CHEBI:30616"/>
        <dbReference type="ChEBI" id="CHEBI:83421"/>
        <dbReference type="ChEBI" id="CHEBI:456216"/>
        <dbReference type="EC" id="2.7.11.1"/>
    </reaction>
</comment>
<comment type="caution">
    <text evidence="10">The sequence shown here is derived from an EMBL/GenBank/DDBJ whole genome shotgun (WGS) entry which is preliminary data.</text>
</comment>
<dbReference type="Proteomes" id="UP000467840">
    <property type="component" value="Chromosome 2"/>
</dbReference>
<keyword evidence="9" id="KW-0472">Membrane</keyword>
<name>A0A6A6KSD5_HEVBR</name>
<evidence type="ECO:0000313" key="11">
    <source>
        <dbReference type="Proteomes" id="UP000467840"/>
    </source>
</evidence>
<keyword evidence="9" id="KW-0812">Transmembrane</keyword>
<dbReference type="SUPFAM" id="SSF56112">
    <property type="entry name" value="Protein kinase-like (PK-like)"/>
    <property type="match status" value="1"/>
</dbReference>
<evidence type="ECO:0000256" key="3">
    <source>
        <dbReference type="ARBA" id="ARBA00022679"/>
    </source>
</evidence>
<proteinExistence type="predicted"/>
<evidence type="ECO:0000256" key="1">
    <source>
        <dbReference type="ARBA" id="ARBA00012513"/>
    </source>
</evidence>
<keyword evidence="2" id="KW-0723">Serine/threonine-protein kinase</keyword>
<keyword evidence="5" id="KW-0418">Kinase</keyword>
<dbReference type="GO" id="GO:0005524">
    <property type="term" value="F:ATP binding"/>
    <property type="evidence" value="ECO:0007669"/>
    <property type="project" value="UniProtKB-KW"/>
</dbReference>
<dbReference type="AlphaFoldDB" id="A0A6A6KSD5"/>
<sequence length="356" mass="41144">MNQSTDCSAVEAKTIFLPLFGAFSLLSFFGVLFFLPKRKEDPQAEQSDEQDEEFISISSFEGKLMHDEVIRATNSFDAINCIEMGGCGNVYKANLLSLGIIVAVKKLNSLGDVKRPYQKEFLNEIRALTQIRHRNIKWEFEEIEAELKRGNCEVRFWPSKIQSEHQTIGVQSWEPKDLKGMLEIFERREKKLEELLYQKWKELDNLLEYQIERRKKLFQEAQSKSQFQDLELRSQISGGFTENGKKTENVAAFTNEDALELCLAQGGKTLQDLEWDFLPHMSSISEFFEGDNDEEIEDNNHGTKVYWGDDKELGKTKESVAKKETISLDDKIHGDGDMKKLIQKNEKKFQILEDSI</sequence>
<dbReference type="EC" id="2.7.11.1" evidence="1"/>
<feature type="transmembrane region" description="Helical" evidence="9">
    <location>
        <begin position="15"/>
        <end position="35"/>
    </location>
</feature>
<dbReference type="EMBL" id="JAAGAX010000015">
    <property type="protein sequence ID" value="KAF2291547.1"/>
    <property type="molecule type" value="Genomic_DNA"/>
</dbReference>
<evidence type="ECO:0000256" key="6">
    <source>
        <dbReference type="ARBA" id="ARBA00022840"/>
    </source>
</evidence>
<dbReference type="PANTHER" id="PTHR48005">
    <property type="entry name" value="LEUCINE RICH REPEAT KINASE 2"/>
    <property type="match status" value="1"/>
</dbReference>
<protein>
    <recommendedName>
        <fullName evidence="1">non-specific serine/threonine protein kinase</fullName>
        <ecNumber evidence="1">2.7.11.1</ecNumber>
    </recommendedName>
</protein>
<keyword evidence="11" id="KW-1185">Reference proteome</keyword>
<dbReference type="PANTHER" id="PTHR48005:SF70">
    <property type="entry name" value="MDIS1-INTERACTING RECEPTOR LIKE KINASE 2-LIKE"/>
    <property type="match status" value="1"/>
</dbReference>
<keyword evidence="6" id="KW-0067">ATP-binding</keyword>